<evidence type="ECO:0000256" key="4">
    <source>
        <dbReference type="PROSITE-ProRule" id="PRU10007"/>
    </source>
</evidence>
<dbReference type="InterPro" id="IPR016162">
    <property type="entry name" value="Ald_DH_N"/>
</dbReference>
<dbReference type="InterPro" id="IPR015590">
    <property type="entry name" value="Aldehyde_DH_dom"/>
</dbReference>
<sequence length="486" mass="51946">MFESMHEGHPVYGNLIGGEWKVSQSGQFIDIHSPVDGSLVGKIPAMTQEEVKEAIAGTKENQAAWAALPVYERANILHKAASLLEERSEEIADILVMEIAKDKKSALSEVTRTADLLRYTADIGKGMEGQAVSGENFPGGSPDKISYVNRVPLGTVLAISPFNYPINLSASKIGPALIGGNAVLLKPATQGAISALHLARALNDAGVPAGILNTVTGKGSQLGDFIVTQEGIDFINFTGSTEVGMRISQLSCMKPLLMELGGKDAAIVLEDADLDFAADNIVSGAYAYSGQRCTAVKRILATDKVADALAQKLKERIEALKIGDPRENAVITPLISDKAADFAQELIDDALEKGATLVTGGERVKNLLSPTLLDHVTADMEVAWEEPFAPVLPIIRVKDVDDAIAIANRSEYGLQSSVFTHNIDEAFYVAKRLEVGTVQINNKTERGPDHFPFLGVKASGMGTQGVRYSIEAMTRPKVIALNLQNS</sequence>
<keyword evidence="3 5" id="KW-0560">Oxidoreductase</keyword>
<evidence type="ECO:0000259" key="6">
    <source>
        <dbReference type="Pfam" id="PF00171"/>
    </source>
</evidence>
<organism evidence="7 8">
    <name type="scientific">Zongyangia hominis</name>
    <dbReference type="NCBI Taxonomy" id="2763677"/>
    <lineage>
        <taxon>Bacteria</taxon>
        <taxon>Bacillati</taxon>
        <taxon>Bacillota</taxon>
        <taxon>Clostridia</taxon>
        <taxon>Eubacteriales</taxon>
        <taxon>Oscillospiraceae</taxon>
        <taxon>Zongyangia</taxon>
    </lineage>
</organism>
<dbReference type="PROSITE" id="PS00070">
    <property type="entry name" value="ALDEHYDE_DEHYDR_CYS"/>
    <property type="match status" value="1"/>
</dbReference>
<dbReference type="GO" id="GO:0008911">
    <property type="term" value="F:lactaldehyde dehydrogenase (NAD+) activity"/>
    <property type="evidence" value="ECO:0007669"/>
    <property type="project" value="TreeGrafter"/>
</dbReference>
<evidence type="ECO:0000256" key="3">
    <source>
        <dbReference type="ARBA" id="ARBA00023002"/>
    </source>
</evidence>
<dbReference type="PANTHER" id="PTHR42991">
    <property type="entry name" value="ALDEHYDE DEHYDROGENASE"/>
    <property type="match status" value="1"/>
</dbReference>
<gene>
    <name evidence="7" type="ORF">H8709_03630</name>
</gene>
<evidence type="ECO:0000313" key="8">
    <source>
        <dbReference type="Proteomes" id="UP000660861"/>
    </source>
</evidence>
<name>A0A926ED40_9FIRM</name>
<dbReference type="Proteomes" id="UP000660861">
    <property type="component" value="Unassembled WGS sequence"/>
</dbReference>
<proteinExistence type="inferred from homology"/>
<comment type="similarity">
    <text evidence="1 5">Belongs to the aldehyde dehydrogenase family.</text>
</comment>
<evidence type="ECO:0000256" key="5">
    <source>
        <dbReference type="RuleBase" id="RU003345"/>
    </source>
</evidence>
<dbReference type="Gene3D" id="3.40.605.10">
    <property type="entry name" value="Aldehyde Dehydrogenase, Chain A, domain 1"/>
    <property type="match status" value="1"/>
</dbReference>
<evidence type="ECO:0000256" key="2">
    <source>
        <dbReference type="ARBA" id="ARBA00022857"/>
    </source>
</evidence>
<dbReference type="AlphaFoldDB" id="A0A926ED40"/>
<feature type="active site" evidence="4">
    <location>
        <position position="259"/>
    </location>
</feature>
<keyword evidence="2" id="KW-0521">NADP</keyword>
<evidence type="ECO:0000256" key="1">
    <source>
        <dbReference type="ARBA" id="ARBA00009986"/>
    </source>
</evidence>
<dbReference type="SUPFAM" id="SSF53720">
    <property type="entry name" value="ALDH-like"/>
    <property type="match status" value="1"/>
</dbReference>
<dbReference type="PANTHER" id="PTHR42991:SF1">
    <property type="entry name" value="ALDEHYDE DEHYDROGENASE"/>
    <property type="match status" value="1"/>
</dbReference>
<dbReference type="InterPro" id="IPR029510">
    <property type="entry name" value="Ald_DH_CS_GLU"/>
</dbReference>
<dbReference type="RefSeq" id="WP_262397312.1">
    <property type="nucleotide sequence ID" value="NZ_JACRTC010000002.1"/>
</dbReference>
<dbReference type="PROSITE" id="PS00687">
    <property type="entry name" value="ALDEHYDE_DEHYDR_GLU"/>
    <property type="match status" value="1"/>
</dbReference>
<dbReference type="CDD" id="cd07082">
    <property type="entry name" value="ALDH_F11_NP-GAPDH"/>
    <property type="match status" value="1"/>
</dbReference>
<dbReference type="InterPro" id="IPR016160">
    <property type="entry name" value="Ald_DH_CS_CYS"/>
</dbReference>
<evidence type="ECO:0000313" key="7">
    <source>
        <dbReference type="EMBL" id="MBC8569916.1"/>
    </source>
</evidence>
<accession>A0A926ED40</accession>
<protein>
    <submittedName>
        <fullName evidence="7">NADP-dependent glyceraldehyde-3-phosphate dehydrogenase</fullName>
    </submittedName>
</protein>
<dbReference type="EMBL" id="JACRTC010000002">
    <property type="protein sequence ID" value="MBC8569916.1"/>
    <property type="molecule type" value="Genomic_DNA"/>
</dbReference>
<dbReference type="InterPro" id="IPR016161">
    <property type="entry name" value="Ald_DH/histidinol_DH"/>
</dbReference>
<dbReference type="Gene3D" id="3.40.309.10">
    <property type="entry name" value="Aldehyde Dehydrogenase, Chain A, domain 2"/>
    <property type="match status" value="1"/>
</dbReference>
<dbReference type="FunFam" id="3.40.309.10:FF:000022">
    <property type="entry name" value="NADP-dependent glyceraldehyde-3-phosphate dehydrogenase"/>
    <property type="match status" value="1"/>
</dbReference>
<dbReference type="InterPro" id="IPR016163">
    <property type="entry name" value="Ald_DH_C"/>
</dbReference>
<reference evidence="7" key="1">
    <citation type="submission" date="2020-08" db="EMBL/GenBank/DDBJ databases">
        <title>Genome public.</title>
        <authorList>
            <person name="Liu C."/>
            <person name="Sun Q."/>
        </authorList>
    </citation>
    <scope>NUCLEOTIDE SEQUENCE</scope>
    <source>
        <strain evidence="7">NSJ-54</strain>
    </source>
</reference>
<dbReference type="Pfam" id="PF00171">
    <property type="entry name" value="Aldedh"/>
    <property type="match status" value="1"/>
</dbReference>
<feature type="domain" description="Aldehyde dehydrogenase" evidence="6">
    <location>
        <begin position="21"/>
        <end position="479"/>
    </location>
</feature>
<keyword evidence="8" id="KW-1185">Reference proteome</keyword>
<comment type="caution">
    <text evidence="7">The sequence shown here is derived from an EMBL/GenBank/DDBJ whole genome shotgun (WGS) entry which is preliminary data.</text>
</comment>
<dbReference type="InterPro" id="IPR051020">
    <property type="entry name" value="ALDH-related_metabolic_enz"/>
</dbReference>